<dbReference type="CDD" id="cd01846">
    <property type="entry name" value="fatty_acyltransferase_like"/>
    <property type="match status" value="1"/>
</dbReference>
<proteinExistence type="predicted"/>
<dbReference type="SUPFAM" id="SSF52266">
    <property type="entry name" value="SGNH hydrolase"/>
    <property type="match status" value="1"/>
</dbReference>
<dbReference type="EMBL" id="JACJSI010000166">
    <property type="protein sequence ID" value="MBD2534483.1"/>
    <property type="molecule type" value="Genomic_DNA"/>
</dbReference>
<dbReference type="InterPro" id="IPR001087">
    <property type="entry name" value="GDSL"/>
</dbReference>
<protein>
    <submittedName>
        <fullName evidence="2">SGNH/GDSL hydrolase family protein</fullName>
    </submittedName>
</protein>
<sequence>MQRKKWLLRTGQVFLIFIMVVAAKFMDKTHLIAEMYVFGDSLSDTGMVSRATGGMYPPNPAYFQGRYSNGRVWIEYLAESLHLSSKQTNNFAYGGSTTGSVGNSYVPSLLNQVESFTQTHQKTNSDALYVLWAGANDYLQGISSATIPVKNVTTAINSLTDVGAKKILVANLPDLGQLPATRNSANSVNLSTLTQAHNQGLRRSLKILSQQHSDLEIVVLDANTLYRDAITNPAAFNFTNVVSPCLSGNGTCSNPDQFLFWDGIHPTAAAHRIIGETAFSTIQKVGMINPSLIMVP</sequence>
<comment type="caution">
    <text evidence="2">The sequence shown here is derived from an EMBL/GenBank/DDBJ whole genome shotgun (WGS) entry which is preliminary data.</text>
</comment>
<dbReference type="InterPro" id="IPR051058">
    <property type="entry name" value="GDSL_Est/Lipase"/>
</dbReference>
<dbReference type="PANTHER" id="PTHR45648">
    <property type="entry name" value="GDSL LIPASE/ACYLHYDROLASE FAMILY PROTEIN (AFU_ORTHOLOGUE AFUA_4G14700)"/>
    <property type="match status" value="1"/>
</dbReference>
<accession>A0ABR8DZB6</accession>
<dbReference type="InterPro" id="IPR036514">
    <property type="entry name" value="SGNH_hydro_sf"/>
</dbReference>
<dbReference type="RefSeq" id="WP_190945028.1">
    <property type="nucleotide sequence ID" value="NZ_JACJSI010000166.1"/>
</dbReference>
<name>A0ABR8DZB6_9NOSO</name>
<keyword evidence="3" id="KW-1185">Reference proteome</keyword>
<evidence type="ECO:0000313" key="3">
    <source>
        <dbReference type="Proteomes" id="UP000623440"/>
    </source>
</evidence>
<dbReference type="PROSITE" id="PS01098">
    <property type="entry name" value="LIPASE_GDSL_SER"/>
    <property type="match status" value="1"/>
</dbReference>
<dbReference type="InterPro" id="IPR008265">
    <property type="entry name" value="Lipase_GDSL_AS"/>
</dbReference>
<dbReference type="Gene3D" id="3.40.50.1110">
    <property type="entry name" value="SGNH hydrolase"/>
    <property type="match status" value="1"/>
</dbReference>
<dbReference type="Proteomes" id="UP000623440">
    <property type="component" value="Unassembled WGS sequence"/>
</dbReference>
<organism evidence="2 3">
    <name type="scientific">Nostoc flagelliforme FACHB-838</name>
    <dbReference type="NCBI Taxonomy" id="2692904"/>
    <lineage>
        <taxon>Bacteria</taxon>
        <taxon>Bacillati</taxon>
        <taxon>Cyanobacteriota</taxon>
        <taxon>Cyanophyceae</taxon>
        <taxon>Nostocales</taxon>
        <taxon>Nostocaceae</taxon>
        <taxon>Nostoc</taxon>
    </lineage>
</organism>
<dbReference type="GO" id="GO:0016787">
    <property type="term" value="F:hydrolase activity"/>
    <property type="evidence" value="ECO:0007669"/>
    <property type="project" value="UniProtKB-KW"/>
</dbReference>
<dbReference type="Pfam" id="PF00657">
    <property type="entry name" value="Lipase_GDSL"/>
    <property type="match status" value="1"/>
</dbReference>
<gene>
    <name evidence="2" type="ORF">H6G97_35320</name>
</gene>
<evidence type="ECO:0000313" key="2">
    <source>
        <dbReference type="EMBL" id="MBD2534483.1"/>
    </source>
</evidence>
<evidence type="ECO:0000256" key="1">
    <source>
        <dbReference type="ARBA" id="ARBA00022801"/>
    </source>
</evidence>
<keyword evidence="1 2" id="KW-0378">Hydrolase</keyword>
<dbReference type="PANTHER" id="PTHR45648:SF22">
    <property type="entry name" value="GDSL LIPASE_ACYLHYDROLASE FAMILY PROTEIN (AFU_ORTHOLOGUE AFUA_4G14700)"/>
    <property type="match status" value="1"/>
</dbReference>
<reference evidence="2 3" key="1">
    <citation type="journal article" date="2020" name="ISME J.">
        <title>Comparative genomics reveals insights into cyanobacterial evolution and habitat adaptation.</title>
        <authorList>
            <person name="Chen M.Y."/>
            <person name="Teng W.K."/>
            <person name="Zhao L."/>
            <person name="Hu C.X."/>
            <person name="Zhou Y.K."/>
            <person name="Han B.P."/>
            <person name="Song L.R."/>
            <person name="Shu W.S."/>
        </authorList>
    </citation>
    <scope>NUCLEOTIDE SEQUENCE [LARGE SCALE GENOMIC DNA]</scope>
    <source>
        <strain evidence="2 3">FACHB-838</strain>
    </source>
</reference>